<proteinExistence type="predicted"/>
<feature type="signal peptide" evidence="1">
    <location>
        <begin position="1"/>
        <end position="26"/>
    </location>
</feature>
<dbReference type="InterPro" id="IPR036582">
    <property type="entry name" value="Mao_N_sf"/>
</dbReference>
<dbReference type="SUPFAM" id="SSF55797">
    <property type="entry name" value="PR-1-like"/>
    <property type="match status" value="1"/>
</dbReference>
<dbReference type="InterPro" id="IPR014044">
    <property type="entry name" value="CAP_dom"/>
</dbReference>
<dbReference type="CDD" id="cd05379">
    <property type="entry name" value="CAP_bacterial"/>
    <property type="match status" value="1"/>
</dbReference>
<dbReference type="EMBL" id="LSDG01000040">
    <property type="protein sequence ID" value="KXB65641.1"/>
    <property type="molecule type" value="Genomic_DNA"/>
</dbReference>
<sequence>MKKRILQKVTLVSILGTMMISNTVFAAGKLPKGIGRTDVGIRVDGQLQTIPEDMGKAYVDAKTSRTMVPVRFVSEKLGHTVNYIEKGSKYKDGAVVIGSGKNLVLLEINSNKYSISDNNGIRNGSLDVSSQVYDGRTYVPIRFLSETTGYNVDWKNNEVIINRGLEKPDVNPNTTKASEVENNKKEEKINTPKWVKKEDRANKDKFGIEFRRSFQEEFKVDLNNYRVSMGLNPVIESESLNEIAKERVREELNGYVKGIKPDHVSDKNLNENLGENLMRYKGWIEYKGKDFDGWRSSPGHNENMLDENAYEYGYAKGIKDVNGTKYIVSIYVFQ</sequence>
<accession>A0A134AD63</accession>
<dbReference type="InterPro" id="IPR035940">
    <property type="entry name" value="CAP_sf"/>
</dbReference>
<gene>
    <name evidence="4" type="ORF">HMPREF1863_01370</name>
</gene>
<evidence type="ECO:0000313" key="4">
    <source>
        <dbReference type="EMBL" id="KXB65641.1"/>
    </source>
</evidence>
<dbReference type="PATRIC" id="fig|755172.3.peg.1330"/>
<keyword evidence="1" id="KW-0732">Signal</keyword>
<dbReference type="Gene3D" id="3.40.33.10">
    <property type="entry name" value="CAP"/>
    <property type="match status" value="1"/>
</dbReference>
<name>A0A134AD63_9FIRM</name>
<dbReference type="InterPro" id="IPR012854">
    <property type="entry name" value="Cu_amine_oxidase-like_N"/>
</dbReference>
<evidence type="ECO:0000256" key="1">
    <source>
        <dbReference type="SAM" id="SignalP"/>
    </source>
</evidence>
<dbReference type="SUPFAM" id="SSF55383">
    <property type="entry name" value="Copper amine oxidase, domain N"/>
    <property type="match status" value="1"/>
</dbReference>
<dbReference type="Gene3D" id="3.30.457.10">
    <property type="entry name" value="Copper amine oxidase-like, N-terminal domain"/>
    <property type="match status" value="1"/>
</dbReference>
<keyword evidence="5" id="KW-1185">Reference proteome</keyword>
<reference evidence="5" key="1">
    <citation type="submission" date="2016-01" db="EMBL/GenBank/DDBJ databases">
        <authorList>
            <person name="Mitreva M."/>
            <person name="Pepin K.H."/>
            <person name="Mihindukulasuriya K.A."/>
            <person name="Fulton R."/>
            <person name="Fronick C."/>
            <person name="O'Laughlin M."/>
            <person name="Miner T."/>
            <person name="Herter B."/>
            <person name="Rosa B.A."/>
            <person name="Cordes M."/>
            <person name="Tomlinson C."/>
            <person name="Wollam A."/>
            <person name="Palsikar V.B."/>
            <person name="Mardis E.R."/>
            <person name="Wilson R.K."/>
        </authorList>
    </citation>
    <scope>NUCLEOTIDE SEQUENCE [LARGE SCALE GENOMIC DNA]</scope>
    <source>
        <strain evidence="5">DNF00729</strain>
    </source>
</reference>
<dbReference type="Proteomes" id="UP000070442">
    <property type="component" value="Unassembled WGS sequence"/>
</dbReference>
<feature type="domain" description="Copper amine oxidase-like N-terminal" evidence="3">
    <location>
        <begin position="60"/>
        <end position="158"/>
    </location>
</feature>
<dbReference type="OrthoDB" id="2379109at2"/>
<protein>
    <submittedName>
        <fullName evidence="4">SCP-like protein</fullName>
    </submittedName>
</protein>
<dbReference type="AlphaFoldDB" id="A0A134AD63"/>
<dbReference type="Pfam" id="PF00188">
    <property type="entry name" value="CAP"/>
    <property type="match status" value="1"/>
</dbReference>
<organism evidence="4 5">
    <name type="scientific">Aedoeadaptatus coxii</name>
    <dbReference type="NCBI Taxonomy" id="755172"/>
    <lineage>
        <taxon>Bacteria</taxon>
        <taxon>Bacillati</taxon>
        <taxon>Bacillota</taxon>
        <taxon>Tissierellia</taxon>
        <taxon>Tissierellales</taxon>
        <taxon>Peptoniphilaceae</taxon>
        <taxon>Aedoeadaptatus</taxon>
    </lineage>
</organism>
<evidence type="ECO:0000313" key="5">
    <source>
        <dbReference type="Proteomes" id="UP000070442"/>
    </source>
</evidence>
<dbReference type="STRING" id="755172.HMPREF1863_01370"/>
<dbReference type="RefSeq" id="WP_068368740.1">
    <property type="nucleotide sequence ID" value="NZ_KQ960181.1"/>
</dbReference>
<feature type="domain" description="SCP" evidence="2">
    <location>
        <begin position="222"/>
        <end position="321"/>
    </location>
</feature>
<evidence type="ECO:0000259" key="2">
    <source>
        <dbReference type="Pfam" id="PF00188"/>
    </source>
</evidence>
<feature type="chain" id="PRO_5007461555" evidence="1">
    <location>
        <begin position="27"/>
        <end position="334"/>
    </location>
</feature>
<comment type="caution">
    <text evidence="4">The sequence shown here is derived from an EMBL/GenBank/DDBJ whole genome shotgun (WGS) entry which is preliminary data.</text>
</comment>
<evidence type="ECO:0000259" key="3">
    <source>
        <dbReference type="Pfam" id="PF07833"/>
    </source>
</evidence>
<dbReference type="Pfam" id="PF07833">
    <property type="entry name" value="Cu_amine_oxidN1"/>
    <property type="match status" value="1"/>
</dbReference>